<organism evidence="1 2">
    <name type="scientific">Aeromicrobium fastidiosum</name>
    <dbReference type="NCBI Taxonomy" id="52699"/>
    <lineage>
        <taxon>Bacteria</taxon>
        <taxon>Bacillati</taxon>
        <taxon>Actinomycetota</taxon>
        <taxon>Actinomycetes</taxon>
        <taxon>Propionibacteriales</taxon>
        <taxon>Nocardioidaceae</taxon>
        <taxon>Aeromicrobium</taxon>
    </lineage>
</organism>
<gene>
    <name evidence="1" type="ORF">ESP62_003555</name>
</gene>
<name>A0A641AQA3_9ACTN</name>
<sequence>MPALHVDDVVGLWGADADARSTPAHLQTEPWIQFDEHGFYRGFDGCRLVGGSWCVDVVSRTITVEKFGAVGLGAGGKVPGWSQERTFTSMTVESDRLVYRLGAAEPRSLTRRR</sequence>
<dbReference type="RefSeq" id="WP_129180601.1">
    <property type="nucleotide sequence ID" value="NZ_JAGIOG010000001.1"/>
</dbReference>
<keyword evidence="2" id="KW-1185">Reference proteome</keyword>
<proteinExistence type="predicted"/>
<evidence type="ECO:0000313" key="1">
    <source>
        <dbReference type="EMBL" id="KAA1380284.1"/>
    </source>
</evidence>
<dbReference type="AlphaFoldDB" id="A0A641AQA3"/>
<dbReference type="Proteomes" id="UP001515100">
    <property type="component" value="Unassembled WGS sequence"/>
</dbReference>
<reference evidence="1" key="1">
    <citation type="submission" date="2019-09" db="EMBL/GenBank/DDBJ databases">
        <authorList>
            <person name="Li J."/>
        </authorList>
    </citation>
    <scope>NUCLEOTIDE SEQUENCE [LARGE SCALE GENOMIC DNA]</scope>
    <source>
        <strain evidence="1">NRBC 14897</strain>
    </source>
</reference>
<evidence type="ECO:0000313" key="2">
    <source>
        <dbReference type="Proteomes" id="UP001515100"/>
    </source>
</evidence>
<comment type="caution">
    <text evidence="1">The sequence shown here is derived from an EMBL/GenBank/DDBJ whole genome shotgun (WGS) entry which is preliminary data.</text>
</comment>
<accession>A0A641AQA3</accession>
<protein>
    <submittedName>
        <fullName evidence="1">Uncharacterized protein</fullName>
    </submittedName>
</protein>
<dbReference type="EMBL" id="SDPP02000001">
    <property type="protein sequence ID" value="KAA1380284.1"/>
    <property type="molecule type" value="Genomic_DNA"/>
</dbReference>